<dbReference type="SMART" id="SM00936">
    <property type="entry name" value="PBP5_C"/>
    <property type="match status" value="1"/>
</dbReference>
<accession>A0A9D1IGK2</accession>
<evidence type="ECO:0000256" key="6">
    <source>
        <dbReference type="ARBA" id="ARBA00022670"/>
    </source>
</evidence>
<feature type="active site" description="Proton acceptor" evidence="13">
    <location>
        <position position="70"/>
    </location>
</feature>
<organism evidence="18 19">
    <name type="scientific">Candidatus Fimenecus excrementigallinarum</name>
    <dbReference type="NCBI Taxonomy" id="2840816"/>
    <lineage>
        <taxon>Bacteria</taxon>
        <taxon>Bacillati</taxon>
        <taxon>Bacillota</taxon>
        <taxon>Clostridia</taxon>
        <taxon>Candidatus Fimenecus</taxon>
    </lineage>
</organism>
<proteinExistence type="inferred from homology"/>
<keyword evidence="5 18" id="KW-0121">Carboxypeptidase</keyword>
<evidence type="ECO:0000256" key="14">
    <source>
        <dbReference type="PIRSR" id="PIRSR618044-2"/>
    </source>
</evidence>
<sequence>MKQICSIALCAALLWGLCLPAAAAEPPAEAFPEMQVEINAKAAVLMEANTGRVLMAQNAHGRLYPASVTKIMTLLLVMEAVESGKIALTDTVTASAEAVSKGGSQIWLEEGEQMTVDELLKAAAVASANDACEALGEFVAGSSTAFVAQMNERARTLGMEDTHFVNCTGLDDTTTEHLTSAYDVALMSRELLRHELVRQYSTIWMDTLRNGETELVNTNRLVRYYDGITGLKTGTTEKAGCCVSATAARGGLELIAVVLGSETSDDRFNAARAMLDWGFANFEAVSLSVDASLLPPVAVLGGTQAQVRPVYQKQVTVVLEKGKAQSVTQKPDLAASVAAPVENGQTLGRVDFLLDGETIASCDLTAPAAVGRLTFLEALRRVVRLLGGVGQEFSENS</sequence>
<dbReference type="Proteomes" id="UP000824071">
    <property type="component" value="Unassembled WGS sequence"/>
</dbReference>
<evidence type="ECO:0000256" key="15">
    <source>
        <dbReference type="RuleBase" id="RU004016"/>
    </source>
</evidence>
<dbReference type="PRINTS" id="PR00725">
    <property type="entry name" value="DADACBPTASE1"/>
</dbReference>
<evidence type="ECO:0000313" key="18">
    <source>
        <dbReference type="EMBL" id="HIU35662.1"/>
    </source>
</evidence>
<dbReference type="SUPFAM" id="SSF56601">
    <property type="entry name" value="beta-lactamase/transpeptidase-like"/>
    <property type="match status" value="1"/>
</dbReference>
<keyword evidence="7 16" id="KW-0732">Signal</keyword>
<evidence type="ECO:0000256" key="12">
    <source>
        <dbReference type="ARBA" id="ARBA00034000"/>
    </source>
</evidence>
<dbReference type="GO" id="GO:0008360">
    <property type="term" value="P:regulation of cell shape"/>
    <property type="evidence" value="ECO:0007669"/>
    <property type="project" value="UniProtKB-KW"/>
</dbReference>
<dbReference type="InterPro" id="IPR037167">
    <property type="entry name" value="Peptidase_S11_C_sf"/>
</dbReference>
<dbReference type="Pfam" id="PF00768">
    <property type="entry name" value="Peptidase_S11"/>
    <property type="match status" value="1"/>
</dbReference>
<keyword evidence="11" id="KW-0961">Cell wall biogenesis/degradation</keyword>
<dbReference type="Gene3D" id="2.60.410.10">
    <property type="entry name" value="D-Ala-D-Ala carboxypeptidase, C-terminal domain"/>
    <property type="match status" value="1"/>
</dbReference>
<keyword evidence="9" id="KW-0133">Cell shape</keyword>
<evidence type="ECO:0000313" key="19">
    <source>
        <dbReference type="Proteomes" id="UP000824071"/>
    </source>
</evidence>
<evidence type="ECO:0000256" key="2">
    <source>
        <dbReference type="ARBA" id="ARBA00004752"/>
    </source>
</evidence>
<dbReference type="Gene3D" id="3.40.710.10">
    <property type="entry name" value="DD-peptidase/beta-lactamase superfamily"/>
    <property type="match status" value="1"/>
</dbReference>
<feature type="domain" description="Peptidase S11 D-Ala-D-Ala carboxypeptidase A C-terminal" evidence="17">
    <location>
        <begin position="282"/>
        <end position="372"/>
    </location>
</feature>
<dbReference type="AlphaFoldDB" id="A0A9D1IGK2"/>
<dbReference type="InterPro" id="IPR015956">
    <property type="entry name" value="Peniciliin-bd_prot_C_sf"/>
</dbReference>
<dbReference type="PANTHER" id="PTHR21581:SF6">
    <property type="entry name" value="TRAFFICKING PROTEIN PARTICLE COMPLEX SUBUNIT 12"/>
    <property type="match status" value="1"/>
</dbReference>
<dbReference type="InterPro" id="IPR018044">
    <property type="entry name" value="Peptidase_S11"/>
</dbReference>
<feature type="chain" id="PRO_5039249436" description="serine-type D-Ala-D-Ala carboxypeptidase" evidence="16">
    <location>
        <begin position="24"/>
        <end position="397"/>
    </location>
</feature>
<evidence type="ECO:0000256" key="1">
    <source>
        <dbReference type="ARBA" id="ARBA00003217"/>
    </source>
</evidence>
<evidence type="ECO:0000256" key="16">
    <source>
        <dbReference type="SAM" id="SignalP"/>
    </source>
</evidence>
<dbReference type="InterPro" id="IPR001967">
    <property type="entry name" value="Peptidase_S11_N"/>
</dbReference>
<evidence type="ECO:0000256" key="13">
    <source>
        <dbReference type="PIRSR" id="PIRSR618044-1"/>
    </source>
</evidence>
<comment type="similarity">
    <text evidence="3 15">Belongs to the peptidase S11 family.</text>
</comment>
<keyword evidence="6" id="KW-0645">Protease</keyword>
<feature type="signal peptide" evidence="16">
    <location>
        <begin position="1"/>
        <end position="23"/>
    </location>
</feature>
<evidence type="ECO:0000256" key="5">
    <source>
        <dbReference type="ARBA" id="ARBA00022645"/>
    </source>
</evidence>
<dbReference type="GO" id="GO:0009252">
    <property type="term" value="P:peptidoglycan biosynthetic process"/>
    <property type="evidence" value="ECO:0007669"/>
    <property type="project" value="UniProtKB-KW"/>
</dbReference>
<dbReference type="GO" id="GO:0006508">
    <property type="term" value="P:proteolysis"/>
    <property type="evidence" value="ECO:0007669"/>
    <property type="project" value="UniProtKB-KW"/>
</dbReference>
<name>A0A9D1IGK2_9FIRM</name>
<dbReference type="InterPro" id="IPR012338">
    <property type="entry name" value="Beta-lactam/transpept-like"/>
</dbReference>
<dbReference type="GO" id="GO:0009002">
    <property type="term" value="F:serine-type D-Ala-D-Ala carboxypeptidase activity"/>
    <property type="evidence" value="ECO:0007669"/>
    <property type="project" value="UniProtKB-EC"/>
</dbReference>
<reference evidence="18" key="2">
    <citation type="journal article" date="2021" name="PeerJ">
        <title>Extensive microbial diversity within the chicken gut microbiome revealed by metagenomics and culture.</title>
        <authorList>
            <person name="Gilroy R."/>
            <person name="Ravi A."/>
            <person name="Getino M."/>
            <person name="Pursley I."/>
            <person name="Horton D.L."/>
            <person name="Alikhan N.F."/>
            <person name="Baker D."/>
            <person name="Gharbi K."/>
            <person name="Hall N."/>
            <person name="Watson M."/>
            <person name="Adriaenssens E.M."/>
            <person name="Foster-Nyarko E."/>
            <person name="Jarju S."/>
            <person name="Secka A."/>
            <person name="Antonio M."/>
            <person name="Oren A."/>
            <person name="Chaudhuri R.R."/>
            <person name="La Ragione R."/>
            <person name="Hildebrand F."/>
            <person name="Pallen M.J."/>
        </authorList>
    </citation>
    <scope>NUCLEOTIDE SEQUENCE</scope>
    <source>
        <strain evidence="18">ChiGjej1B1-19959</strain>
    </source>
</reference>
<evidence type="ECO:0000256" key="11">
    <source>
        <dbReference type="ARBA" id="ARBA00023316"/>
    </source>
</evidence>
<evidence type="ECO:0000256" key="3">
    <source>
        <dbReference type="ARBA" id="ARBA00007164"/>
    </source>
</evidence>
<comment type="catalytic activity">
    <reaction evidence="12">
        <text>Preferential cleavage: (Ac)2-L-Lys-D-Ala-|-D-Ala. Also transpeptidation of peptidyl-alanyl moieties that are N-acyl substituents of D-alanine.</text>
        <dbReference type="EC" id="3.4.16.4"/>
    </reaction>
</comment>
<comment type="pathway">
    <text evidence="2">Cell wall biogenesis; peptidoglycan biosynthesis.</text>
</comment>
<dbReference type="EMBL" id="DVMW01000026">
    <property type="protein sequence ID" value="HIU35662.1"/>
    <property type="molecule type" value="Genomic_DNA"/>
</dbReference>
<feature type="active site" description="Proton acceptor" evidence="13">
    <location>
        <position position="67"/>
    </location>
</feature>
<evidence type="ECO:0000256" key="8">
    <source>
        <dbReference type="ARBA" id="ARBA00022801"/>
    </source>
</evidence>
<dbReference type="EC" id="3.4.16.4" evidence="4"/>
<dbReference type="InterPro" id="IPR012907">
    <property type="entry name" value="Peptidase_S11_C"/>
</dbReference>
<keyword evidence="8" id="KW-0378">Hydrolase</keyword>
<keyword evidence="10" id="KW-0573">Peptidoglycan synthesis</keyword>
<protein>
    <recommendedName>
        <fullName evidence="4">serine-type D-Ala-D-Ala carboxypeptidase</fullName>
        <ecNumber evidence="4">3.4.16.4</ecNumber>
    </recommendedName>
</protein>
<feature type="binding site" evidence="14">
    <location>
        <position position="232"/>
    </location>
    <ligand>
        <name>substrate</name>
    </ligand>
</feature>
<evidence type="ECO:0000256" key="10">
    <source>
        <dbReference type="ARBA" id="ARBA00022984"/>
    </source>
</evidence>
<comment type="function">
    <text evidence="1">Removes C-terminal D-alanyl residues from sugar-peptide cell wall precursors.</text>
</comment>
<dbReference type="GO" id="GO:0071555">
    <property type="term" value="P:cell wall organization"/>
    <property type="evidence" value="ECO:0007669"/>
    <property type="project" value="UniProtKB-KW"/>
</dbReference>
<evidence type="ECO:0000256" key="7">
    <source>
        <dbReference type="ARBA" id="ARBA00022729"/>
    </source>
</evidence>
<dbReference type="SUPFAM" id="SSF69189">
    <property type="entry name" value="Penicillin-binding protein associated domain"/>
    <property type="match status" value="1"/>
</dbReference>
<dbReference type="PANTHER" id="PTHR21581">
    <property type="entry name" value="D-ALANYL-D-ALANINE CARBOXYPEPTIDASE"/>
    <property type="match status" value="1"/>
</dbReference>
<reference evidence="18" key="1">
    <citation type="submission" date="2020-10" db="EMBL/GenBank/DDBJ databases">
        <authorList>
            <person name="Gilroy R."/>
        </authorList>
    </citation>
    <scope>NUCLEOTIDE SEQUENCE</scope>
    <source>
        <strain evidence="18">ChiGjej1B1-19959</strain>
    </source>
</reference>
<gene>
    <name evidence="18" type="ORF">IAC53_03535</name>
</gene>
<evidence type="ECO:0000259" key="17">
    <source>
        <dbReference type="SMART" id="SM00936"/>
    </source>
</evidence>
<dbReference type="Pfam" id="PF07943">
    <property type="entry name" value="PBP5_C"/>
    <property type="match status" value="1"/>
</dbReference>
<feature type="active site" evidence="13">
    <location>
        <position position="127"/>
    </location>
</feature>
<comment type="caution">
    <text evidence="18">The sequence shown here is derived from an EMBL/GenBank/DDBJ whole genome shotgun (WGS) entry which is preliminary data.</text>
</comment>
<evidence type="ECO:0000256" key="9">
    <source>
        <dbReference type="ARBA" id="ARBA00022960"/>
    </source>
</evidence>
<evidence type="ECO:0000256" key="4">
    <source>
        <dbReference type="ARBA" id="ARBA00012448"/>
    </source>
</evidence>